<dbReference type="AlphaFoldDB" id="A0A251SIJ6"/>
<evidence type="ECO:0000313" key="2">
    <source>
        <dbReference type="Proteomes" id="UP000215914"/>
    </source>
</evidence>
<protein>
    <submittedName>
        <fullName evidence="1">Uncharacterized protein</fullName>
    </submittedName>
</protein>
<dbReference type="Proteomes" id="UP000215914">
    <property type="component" value="Chromosome 14"/>
</dbReference>
<name>A0A251SIJ6_HELAN</name>
<organism evidence="1 2">
    <name type="scientific">Helianthus annuus</name>
    <name type="common">Common sunflower</name>
    <dbReference type="NCBI Taxonomy" id="4232"/>
    <lineage>
        <taxon>Eukaryota</taxon>
        <taxon>Viridiplantae</taxon>
        <taxon>Streptophyta</taxon>
        <taxon>Embryophyta</taxon>
        <taxon>Tracheophyta</taxon>
        <taxon>Spermatophyta</taxon>
        <taxon>Magnoliopsida</taxon>
        <taxon>eudicotyledons</taxon>
        <taxon>Gunneridae</taxon>
        <taxon>Pentapetalae</taxon>
        <taxon>asterids</taxon>
        <taxon>campanulids</taxon>
        <taxon>Asterales</taxon>
        <taxon>Asteraceae</taxon>
        <taxon>Asteroideae</taxon>
        <taxon>Heliantheae alliance</taxon>
        <taxon>Heliantheae</taxon>
        <taxon>Helianthus</taxon>
    </lineage>
</organism>
<evidence type="ECO:0000313" key="1">
    <source>
        <dbReference type="EMBL" id="OTF97290.1"/>
    </source>
</evidence>
<reference evidence="2" key="1">
    <citation type="journal article" date="2017" name="Nature">
        <title>The sunflower genome provides insights into oil metabolism, flowering and Asterid evolution.</title>
        <authorList>
            <person name="Badouin H."/>
            <person name="Gouzy J."/>
            <person name="Grassa C.J."/>
            <person name="Murat F."/>
            <person name="Staton S.E."/>
            <person name="Cottret L."/>
            <person name="Lelandais-Briere C."/>
            <person name="Owens G.L."/>
            <person name="Carrere S."/>
            <person name="Mayjonade B."/>
            <person name="Legrand L."/>
            <person name="Gill N."/>
            <person name="Kane N.C."/>
            <person name="Bowers J.E."/>
            <person name="Hubner S."/>
            <person name="Bellec A."/>
            <person name="Berard A."/>
            <person name="Berges H."/>
            <person name="Blanchet N."/>
            <person name="Boniface M.C."/>
            <person name="Brunel D."/>
            <person name="Catrice O."/>
            <person name="Chaidir N."/>
            <person name="Claudel C."/>
            <person name="Donnadieu C."/>
            <person name="Faraut T."/>
            <person name="Fievet G."/>
            <person name="Helmstetter N."/>
            <person name="King M."/>
            <person name="Knapp S.J."/>
            <person name="Lai Z."/>
            <person name="Le Paslier M.C."/>
            <person name="Lippi Y."/>
            <person name="Lorenzon L."/>
            <person name="Mandel J.R."/>
            <person name="Marage G."/>
            <person name="Marchand G."/>
            <person name="Marquand E."/>
            <person name="Bret-Mestries E."/>
            <person name="Morien E."/>
            <person name="Nambeesan S."/>
            <person name="Nguyen T."/>
            <person name="Pegot-Espagnet P."/>
            <person name="Pouilly N."/>
            <person name="Raftis F."/>
            <person name="Sallet E."/>
            <person name="Schiex T."/>
            <person name="Thomas J."/>
            <person name="Vandecasteele C."/>
            <person name="Vares D."/>
            <person name="Vear F."/>
            <person name="Vautrin S."/>
            <person name="Crespi M."/>
            <person name="Mangin B."/>
            <person name="Burke J.M."/>
            <person name="Salse J."/>
            <person name="Munos S."/>
            <person name="Vincourt P."/>
            <person name="Rieseberg L.H."/>
            <person name="Langlade N.B."/>
        </authorList>
    </citation>
    <scope>NUCLEOTIDE SEQUENCE [LARGE SCALE GENOMIC DNA]</scope>
    <source>
        <strain evidence="2">cv. SF193</strain>
    </source>
</reference>
<sequence>MFLYTTTLSIEHHHKSPLFLNTYDFNKETPGIQAQVMLSSIIILHFSSIHNLWSGSFHEYSFGLLASFAQGYRCCIFKTKERLE</sequence>
<dbReference type="EMBL" id="CM007903">
    <property type="protein sequence ID" value="OTF97290.1"/>
    <property type="molecule type" value="Genomic_DNA"/>
</dbReference>
<proteinExistence type="predicted"/>
<keyword evidence="2" id="KW-1185">Reference proteome</keyword>
<dbReference type="InParanoid" id="A0A251SIJ6"/>
<accession>A0A251SIJ6</accession>
<gene>
    <name evidence="1" type="ORF">HannXRQ_Chr14g0432991</name>
</gene>